<dbReference type="GO" id="GO:0019825">
    <property type="term" value="F:oxygen binding"/>
    <property type="evidence" value="ECO:0007669"/>
    <property type="project" value="InterPro"/>
</dbReference>
<dbReference type="PROSITE" id="PS01033">
    <property type="entry name" value="GLOBIN"/>
    <property type="match status" value="1"/>
</dbReference>
<evidence type="ECO:0000256" key="1">
    <source>
        <dbReference type="ARBA" id="ARBA00022448"/>
    </source>
</evidence>
<keyword evidence="4" id="KW-0479">Metal-binding</keyword>
<reference evidence="8" key="1">
    <citation type="submission" date="2021-01" db="UniProtKB">
        <authorList>
            <consortium name="EnsemblMetazoa"/>
        </authorList>
    </citation>
    <scope>IDENTIFICATION</scope>
</reference>
<organism evidence="8 9">
    <name type="scientific">Clytia hemisphaerica</name>
    <dbReference type="NCBI Taxonomy" id="252671"/>
    <lineage>
        <taxon>Eukaryota</taxon>
        <taxon>Metazoa</taxon>
        <taxon>Cnidaria</taxon>
        <taxon>Hydrozoa</taxon>
        <taxon>Hydroidolina</taxon>
        <taxon>Leptothecata</taxon>
        <taxon>Obeliida</taxon>
        <taxon>Clytiidae</taxon>
        <taxon>Clytia</taxon>
    </lineage>
</organism>
<feature type="domain" description="Globin" evidence="7">
    <location>
        <begin position="24"/>
        <end position="171"/>
    </location>
</feature>
<dbReference type="Pfam" id="PF00042">
    <property type="entry name" value="Globin"/>
    <property type="match status" value="1"/>
</dbReference>
<dbReference type="GO" id="GO:0005344">
    <property type="term" value="F:oxygen carrier activity"/>
    <property type="evidence" value="ECO:0007669"/>
    <property type="project" value="UniProtKB-KW"/>
</dbReference>
<proteinExistence type="inferred from homology"/>
<dbReference type="EnsemblMetazoa" id="CLYHEMT005113.2">
    <property type="protein sequence ID" value="CLYHEMP005113.2"/>
    <property type="gene ID" value="CLYHEMG005113"/>
</dbReference>
<dbReference type="Proteomes" id="UP000594262">
    <property type="component" value="Unplaced"/>
</dbReference>
<evidence type="ECO:0000256" key="2">
    <source>
        <dbReference type="ARBA" id="ARBA00022617"/>
    </source>
</evidence>
<keyword evidence="2 6" id="KW-0349">Heme</keyword>
<dbReference type="InterPro" id="IPR012292">
    <property type="entry name" value="Globin/Proto"/>
</dbReference>
<evidence type="ECO:0000256" key="4">
    <source>
        <dbReference type="ARBA" id="ARBA00022723"/>
    </source>
</evidence>
<dbReference type="OrthoDB" id="5976642at2759"/>
<keyword evidence="5" id="KW-0408">Iron</keyword>
<dbReference type="CDD" id="cd01040">
    <property type="entry name" value="Mb-like"/>
    <property type="match status" value="1"/>
</dbReference>
<name>A0A7M5UZN2_9CNID</name>
<evidence type="ECO:0000259" key="7">
    <source>
        <dbReference type="PROSITE" id="PS01033"/>
    </source>
</evidence>
<dbReference type="AlphaFoldDB" id="A0A7M5UZN2"/>
<keyword evidence="1 6" id="KW-0813">Transport</keyword>
<evidence type="ECO:0000313" key="8">
    <source>
        <dbReference type="EnsemblMetazoa" id="CLYHEMP005113.2"/>
    </source>
</evidence>
<dbReference type="PANTHER" id="PTHR46458:SF1">
    <property type="entry name" value="GEO09476P1"/>
    <property type="match status" value="1"/>
</dbReference>
<comment type="similarity">
    <text evidence="6">Belongs to the globin family.</text>
</comment>
<keyword evidence="3 6" id="KW-0561">Oxygen transport</keyword>
<dbReference type="SUPFAM" id="SSF46458">
    <property type="entry name" value="Globin-like"/>
    <property type="match status" value="1"/>
</dbReference>
<protein>
    <recommendedName>
        <fullName evidence="7">Globin domain-containing protein</fullName>
    </recommendedName>
</protein>
<dbReference type="InterPro" id="IPR044399">
    <property type="entry name" value="Mb-like_M"/>
</dbReference>
<evidence type="ECO:0000256" key="3">
    <source>
        <dbReference type="ARBA" id="ARBA00022621"/>
    </source>
</evidence>
<dbReference type="InterPro" id="IPR009050">
    <property type="entry name" value="Globin-like_sf"/>
</dbReference>
<accession>A0A7M5UZN2</accession>
<dbReference type="Gene3D" id="1.10.490.10">
    <property type="entry name" value="Globins"/>
    <property type="match status" value="1"/>
</dbReference>
<dbReference type="InterPro" id="IPR000971">
    <property type="entry name" value="Globin"/>
</dbReference>
<evidence type="ECO:0000256" key="6">
    <source>
        <dbReference type="RuleBase" id="RU000356"/>
    </source>
</evidence>
<dbReference type="GO" id="GO:0020037">
    <property type="term" value="F:heme binding"/>
    <property type="evidence" value="ECO:0007669"/>
    <property type="project" value="InterPro"/>
</dbReference>
<evidence type="ECO:0000256" key="5">
    <source>
        <dbReference type="ARBA" id="ARBA00023004"/>
    </source>
</evidence>
<sequence length="171" mass="19356">MGSSGSCLKFKMKPNGKVDAAPADYTEAEINIVQKQWSVAMRNLDSVGYKLFAKLFQYKDIMAKFDFAVANNLDFQKSMNDARLSFHIRRVFHTINTVVSCLNDGDFVASQLEHVGAIHAEYGLQATHLARFKDVMLETLEEAFKEGFQEDSKTAWSKIVDAIAKYMLKEK</sequence>
<keyword evidence="9" id="KW-1185">Reference proteome</keyword>
<dbReference type="GO" id="GO:0046872">
    <property type="term" value="F:metal ion binding"/>
    <property type="evidence" value="ECO:0007669"/>
    <property type="project" value="UniProtKB-KW"/>
</dbReference>
<evidence type="ECO:0000313" key="9">
    <source>
        <dbReference type="Proteomes" id="UP000594262"/>
    </source>
</evidence>
<dbReference type="PANTHER" id="PTHR46458">
    <property type="entry name" value="BLR2807 PROTEIN"/>
    <property type="match status" value="1"/>
</dbReference>
<dbReference type="InterPro" id="IPR050532">
    <property type="entry name" value="Globin-like_OT"/>
</dbReference>